<reference evidence="1" key="1">
    <citation type="submission" date="2023-04" db="EMBL/GenBank/DDBJ databases">
        <title>Phytophthora fragariaefolia NBRC 109709.</title>
        <authorList>
            <person name="Ichikawa N."/>
            <person name="Sato H."/>
            <person name="Tonouchi N."/>
        </authorList>
    </citation>
    <scope>NUCLEOTIDE SEQUENCE</scope>
    <source>
        <strain evidence="1">NBRC 109709</strain>
    </source>
</reference>
<dbReference type="EMBL" id="BSXT01000692">
    <property type="protein sequence ID" value="GMF32516.1"/>
    <property type="molecule type" value="Genomic_DNA"/>
</dbReference>
<dbReference type="Proteomes" id="UP001165121">
    <property type="component" value="Unassembled WGS sequence"/>
</dbReference>
<sequence>MTTNSAEVLLGSGNDFHWEYNMRVMLAHKGLLAHVEEVNVESEITEAWHVNDAKALGIIAQGMELQHQVKIPSARRAIEASGTIREFYNRTTLHNRVTMTRRLHEFKTDDGASMAAHMTLHRCELLEYEARDSGMAVMIADDKKLTVAGLLLEEEERSGLQA</sequence>
<dbReference type="AlphaFoldDB" id="A0A9W6X6F5"/>
<comment type="caution">
    <text evidence="1">The sequence shown here is derived from an EMBL/GenBank/DDBJ whole genome shotgun (WGS) entry which is preliminary data.</text>
</comment>
<protein>
    <submittedName>
        <fullName evidence="1">Unnamed protein product</fullName>
    </submittedName>
</protein>
<name>A0A9W6X6F5_9STRA</name>
<dbReference type="Pfam" id="PF14223">
    <property type="entry name" value="Retrotran_gag_2"/>
    <property type="match status" value="1"/>
</dbReference>
<accession>A0A9W6X6F5</accession>
<evidence type="ECO:0000313" key="2">
    <source>
        <dbReference type="Proteomes" id="UP001165121"/>
    </source>
</evidence>
<dbReference type="OrthoDB" id="161864at2759"/>
<gene>
    <name evidence="1" type="ORF">Pfra01_000776600</name>
</gene>
<keyword evidence="2" id="KW-1185">Reference proteome</keyword>
<evidence type="ECO:0000313" key="1">
    <source>
        <dbReference type="EMBL" id="GMF32516.1"/>
    </source>
</evidence>
<organism evidence="1 2">
    <name type="scientific">Phytophthora fragariaefolia</name>
    <dbReference type="NCBI Taxonomy" id="1490495"/>
    <lineage>
        <taxon>Eukaryota</taxon>
        <taxon>Sar</taxon>
        <taxon>Stramenopiles</taxon>
        <taxon>Oomycota</taxon>
        <taxon>Peronosporomycetes</taxon>
        <taxon>Peronosporales</taxon>
        <taxon>Peronosporaceae</taxon>
        <taxon>Phytophthora</taxon>
    </lineage>
</organism>
<proteinExistence type="predicted"/>